<reference evidence="2 3" key="1">
    <citation type="submission" date="2019-12" db="EMBL/GenBank/DDBJ databases">
        <title>Whole genome shotgun sequence of Streptomyces caniferus NBRC 15389.</title>
        <authorList>
            <person name="Ichikawa N."/>
            <person name="Kimura A."/>
            <person name="Kitahashi Y."/>
            <person name="Komaki H."/>
            <person name="Tamura T."/>
        </authorList>
    </citation>
    <scope>NUCLEOTIDE SEQUENCE [LARGE SCALE GENOMIC DNA]</scope>
    <source>
        <strain evidence="2 3">NBRC 15389</strain>
    </source>
</reference>
<accession>A0A640S9M7</accession>
<proteinExistence type="predicted"/>
<comment type="caution">
    <text evidence="2">The sequence shown here is derived from an EMBL/GenBank/DDBJ whole genome shotgun (WGS) entry which is preliminary data.</text>
</comment>
<gene>
    <name evidence="2" type="ORF">Scani_40650</name>
</gene>
<feature type="region of interest" description="Disordered" evidence="1">
    <location>
        <begin position="35"/>
        <end position="87"/>
    </location>
</feature>
<organism evidence="2 3">
    <name type="scientific">Streptomyces caniferus</name>
    <dbReference type="NCBI Taxonomy" id="285557"/>
    <lineage>
        <taxon>Bacteria</taxon>
        <taxon>Bacillati</taxon>
        <taxon>Actinomycetota</taxon>
        <taxon>Actinomycetes</taxon>
        <taxon>Kitasatosporales</taxon>
        <taxon>Streptomycetaceae</taxon>
        <taxon>Streptomyces</taxon>
    </lineage>
</organism>
<dbReference type="EMBL" id="BLIN01000005">
    <property type="protein sequence ID" value="GFE07797.1"/>
    <property type="molecule type" value="Genomic_DNA"/>
</dbReference>
<name>A0A640S9M7_9ACTN</name>
<dbReference type="Proteomes" id="UP000435837">
    <property type="component" value="Unassembled WGS sequence"/>
</dbReference>
<sequence>MLHIGLQFPNGVQRRVDHGLGPVADEGVRVDAFPAAGEGLGGRRGGGSGRCSSGTEGGYGDERDGEKGSAGAGASAGDAGHEVSLVG</sequence>
<evidence type="ECO:0000313" key="3">
    <source>
        <dbReference type="Proteomes" id="UP000435837"/>
    </source>
</evidence>
<protein>
    <submittedName>
        <fullName evidence="2">Uncharacterized protein</fullName>
    </submittedName>
</protein>
<dbReference type="AlphaFoldDB" id="A0A640S9M7"/>
<feature type="compositionally biased region" description="Gly residues" evidence="1">
    <location>
        <begin position="38"/>
        <end position="49"/>
    </location>
</feature>
<evidence type="ECO:0000256" key="1">
    <source>
        <dbReference type="SAM" id="MobiDB-lite"/>
    </source>
</evidence>
<evidence type="ECO:0000313" key="2">
    <source>
        <dbReference type="EMBL" id="GFE07797.1"/>
    </source>
</evidence>